<organism evidence="3 4">
    <name type="scientific">Paenibacillus radicis</name>
    <name type="common">ex Gao et al. 2016</name>
    <dbReference type="NCBI Taxonomy" id="1737354"/>
    <lineage>
        <taxon>Bacteria</taxon>
        <taxon>Bacillati</taxon>
        <taxon>Bacillota</taxon>
        <taxon>Bacilli</taxon>
        <taxon>Bacillales</taxon>
        <taxon>Paenibacillaceae</taxon>
        <taxon>Paenibacillus</taxon>
    </lineage>
</organism>
<dbReference type="AlphaFoldDB" id="A0A917M2I1"/>
<dbReference type="EMBL" id="BMHY01000005">
    <property type="protein sequence ID" value="GGG72739.1"/>
    <property type="molecule type" value="Genomic_DNA"/>
</dbReference>
<dbReference type="Proteomes" id="UP000600247">
    <property type="component" value="Unassembled WGS sequence"/>
</dbReference>
<sequence>MKKIKKATVTLLATALLVLPSLPGQSFANEPAATLNEQNTAADEQATIIRGGYMKDNRLLIPVRVVTENLGAKVIWNAASKTVTISKDEVEVVLTLNSKTALVNQMPITLDVAAEEKNGGTTYVPLRFLSQALGANISWDQKSGQAAVQLNGQSLIIIPDKPPVQIPNEKRLTARQQQIIADKLNEATDLSSIKQIRTHFSPYFTDRFINTIIQNKGLKYKNQMKDVTPSALQYTNNQTAVLTQYVFISSDYETETYLHRKATLIYTGKVWKVDAVDFKLEEYNLRP</sequence>
<comment type="caution">
    <text evidence="3">The sequence shown here is derived from an EMBL/GenBank/DDBJ whole genome shotgun (WGS) entry which is preliminary data.</text>
</comment>
<dbReference type="Pfam" id="PF07833">
    <property type="entry name" value="Cu_amine_oxidN1"/>
    <property type="match status" value="1"/>
</dbReference>
<evidence type="ECO:0000256" key="1">
    <source>
        <dbReference type="SAM" id="SignalP"/>
    </source>
</evidence>
<feature type="domain" description="Copper amine oxidase-like N-terminal" evidence="2">
    <location>
        <begin position="53"/>
        <end position="145"/>
    </location>
</feature>
<accession>A0A917M2I1</accession>
<evidence type="ECO:0000313" key="4">
    <source>
        <dbReference type="Proteomes" id="UP000600247"/>
    </source>
</evidence>
<dbReference type="Gene3D" id="3.30.457.10">
    <property type="entry name" value="Copper amine oxidase-like, N-terminal domain"/>
    <property type="match status" value="1"/>
</dbReference>
<proteinExistence type="predicted"/>
<keyword evidence="4" id="KW-1185">Reference proteome</keyword>
<protein>
    <recommendedName>
        <fullName evidence="2">Copper amine oxidase-like N-terminal domain-containing protein</fullName>
    </recommendedName>
</protein>
<keyword evidence="1" id="KW-0732">Signal</keyword>
<reference evidence="3 4" key="1">
    <citation type="journal article" date="2014" name="Int. J. Syst. Evol. Microbiol.">
        <title>Complete genome sequence of Corynebacterium casei LMG S-19264T (=DSM 44701T), isolated from a smear-ripened cheese.</title>
        <authorList>
            <consortium name="US DOE Joint Genome Institute (JGI-PGF)"/>
            <person name="Walter F."/>
            <person name="Albersmeier A."/>
            <person name="Kalinowski J."/>
            <person name="Ruckert C."/>
        </authorList>
    </citation>
    <scope>NUCLEOTIDE SEQUENCE [LARGE SCALE GENOMIC DNA]</scope>
    <source>
        <strain evidence="3 4">CGMCC 1.15286</strain>
    </source>
</reference>
<feature type="chain" id="PRO_5037802421" description="Copper amine oxidase-like N-terminal domain-containing protein" evidence="1">
    <location>
        <begin position="29"/>
        <end position="287"/>
    </location>
</feature>
<dbReference type="RefSeq" id="WP_188890080.1">
    <property type="nucleotide sequence ID" value="NZ_BMHY01000005.1"/>
</dbReference>
<name>A0A917M2I1_9BACL</name>
<dbReference type="InterPro" id="IPR012854">
    <property type="entry name" value="Cu_amine_oxidase-like_N"/>
</dbReference>
<feature type="signal peptide" evidence="1">
    <location>
        <begin position="1"/>
        <end position="28"/>
    </location>
</feature>
<dbReference type="SUPFAM" id="SSF55383">
    <property type="entry name" value="Copper amine oxidase, domain N"/>
    <property type="match status" value="1"/>
</dbReference>
<gene>
    <name evidence="3" type="ORF">GCM10010918_30820</name>
</gene>
<evidence type="ECO:0000259" key="2">
    <source>
        <dbReference type="Pfam" id="PF07833"/>
    </source>
</evidence>
<dbReference type="InterPro" id="IPR036582">
    <property type="entry name" value="Mao_N_sf"/>
</dbReference>
<evidence type="ECO:0000313" key="3">
    <source>
        <dbReference type="EMBL" id="GGG72739.1"/>
    </source>
</evidence>